<dbReference type="EMBL" id="JYDT01000067">
    <property type="protein sequence ID" value="KRY86694.1"/>
    <property type="molecule type" value="Genomic_DNA"/>
</dbReference>
<evidence type="ECO:0000313" key="5">
    <source>
        <dbReference type="Proteomes" id="UP000054826"/>
    </source>
</evidence>
<dbReference type="AlphaFoldDB" id="A0A0V1FKW3"/>
<evidence type="ECO:0000313" key="4">
    <source>
        <dbReference type="Proteomes" id="UP000054632"/>
    </source>
</evidence>
<dbReference type="EMBL" id="JYDV01000040">
    <property type="protein sequence ID" value="KRZ39001.1"/>
    <property type="molecule type" value="Genomic_DNA"/>
</dbReference>
<dbReference type="EMBL" id="JYDR01000012">
    <property type="protein sequence ID" value="KRY76380.1"/>
    <property type="molecule type" value="Genomic_DNA"/>
</dbReference>
<gene>
    <name evidence="1" type="ORF">T4A_1623</name>
    <name evidence="3" type="ORF">T4C_709</name>
    <name evidence="2" type="ORF">T4D_15647</name>
</gene>
<dbReference type="Proteomes" id="UP000054995">
    <property type="component" value="Unassembled WGS sequence"/>
</dbReference>
<reference evidence="4 5" key="1">
    <citation type="submission" date="2015-01" db="EMBL/GenBank/DDBJ databases">
        <title>Evolution of Trichinella species and genotypes.</title>
        <authorList>
            <person name="Korhonen P.K."/>
            <person name="Edoardo P."/>
            <person name="Giuseppe L.R."/>
            <person name="Gasser R.B."/>
        </authorList>
    </citation>
    <scope>NUCLEOTIDE SEQUENCE [LARGE SCALE GENOMIC DNA]</scope>
    <source>
        <strain evidence="1">ISS13</strain>
        <strain evidence="3">ISS176</strain>
        <strain evidence="2">ISS470</strain>
    </source>
</reference>
<organism evidence="2 6">
    <name type="scientific">Trichinella pseudospiralis</name>
    <name type="common">Parasitic roundworm</name>
    <dbReference type="NCBI Taxonomy" id="6337"/>
    <lineage>
        <taxon>Eukaryota</taxon>
        <taxon>Metazoa</taxon>
        <taxon>Ecdysozoa</taxon>
        <taxon>Nematoda</taxon>
        <taxon>Enoplea</taxon>
        <taxon>Dorylaimia</taxon>
        <taxon>Trichinellida</taxon>
        <taxon>Trichinellidae</taxon>
        <taxon>Trichinella</taxon>
    </lineage>
</organism>
<keyword evidence="6" id="KW-1185">Reference proteome</keyword>
<comment type="caution">
    <text evidence="2">The sequence shown here is derived from an EMBL/GenBank/DDBJ whole genome shotgun (WGS) entry which is preliminary data.</text>
</comment>
<protein>
    <submittedName>
        <fullName evidence="2">Uncharacterized protein</fullName>
    </submittedName>
</protein>
<accession>A0A0V1FKW3</accession>
<evidence type="ECO:0000313" key="6">
    <source>
        <dbReference type="Proteomes" id="UP000054995"/>
    </source>
</evidence>
<proteinExistence type="predicted"/>
<sequence length="101" mass="11047">MLSKQFFKLRSLGRPRLLCRPATAHLRPELLSVSRSFALKTSEEELLLCHHPSSPASFSHDAASCPSRHDGQLVATDACNPAAEAVGPLLLVTRELCDPRD</sequence>
<evidence type="ECO:0000313" key="1">
    <source>
        <dbReference type="EMBL" id="KRY76380.1"/>
    </source>
</evidence>
<evidence type="ECO:0000313" key="3">
    <source>
        <dbReference type="EMBL" id="KRZ39001.1"/>
    </source>
</evidence>
<dbReference type="Proteomes" id="UP000054826">
    <property type="component" value="Unassembled WGS sequence"/>
</dbReference>
<evidence type="ECO:0000313" key="2">
    <source>
        <dbReference type="EMBL" id="KRY86694.1"/>
    </source>
</evidence>
<name>A0A0V1FKW3_TRIPS</name>
<dbReference type="Proteomes" id="UP000054632">
    <property type="component" value="Unassembled WGS sequence"/>
</dbReference>